<dbReference type="KEGG" id="agl:PYTT_2332"/>
<accession>A0A1C7P9R8</accession>
<feature type="signal peptide" evidence="7">
    <location>
        <begin position="1"/>
        <end position="20"/>
    </location>
</feature>
<dbReference type="Pfam" id="PF00704">
    <property type="entry name" value="Glyco_hydro_18"/>
    <property type="match status" value="1"/>
</dbReference>
<dbReference type="PANTHER" id="PTHR11177:SF317">
    <property type="entry name" value="CHITINASE 12-RELATED"/>
    <property type="match status" value="1"/>
</dbReference>
<evidence type="ECO:0000256" key="5">
    <source>
        <dbReference type="RuleBase" id="RU000489"/>
    </source>
</evidence>
<dbReference type="Gene3D" id="2.60.40.1290">
    <property type="match status" value="1"/>
</dbReference>
<dbReference type="GO" id="GO:0005975">
    <property type="term" value="P:carbohydrate metabolic process"/>
    <property type="evidence" value="ECO:0007669"/>
    <property type="project" value="InterPro"/>
</dbReference>
<dbReference type="Gene3D" id="3.20.20.80">
    <property type="entry name" value="Glycosidases"/>
    <property type="match status" value="1"/>
</dbReference>
<feature type="domain" description="GH18" evidence="8">
    <location>
        <begin position="173"/>
        <end position="467"/>
    </location>
</feature>
<evidence type="ECO:0000256" key="2">
    <source>
        <dbReference type="ARBA" id="ARBA00012729"/>
    </source>
</evidence>
<dbReference type="AlphaFoldDB" id="A0A1C7P9R8"/>
<dbReference type="GO" id="GO:0008061">
    <property type="term" value="F:chitin binding"/>
    <property type="evidence" value="ECO:0007669"/>
    <property type="project" value="InterPro"/>
</dbReference>
<dbReference type="InterPro" id="IPR050314">
    <property type="entry name" value="Glycosyl_Hydrlase_18"/>
</dbReference>
<evidence type="ECO:0000256" key="4">
    <source>
        <dbReference type="ARBA" id="ARBA00023295"/>
    </source>
</evidence>
<evidence type="ECO:0000313" key="9">
    <source>
        <dbReference type="EMBL" id="SEH98803.1"/>
    </source>
</evidence>
<dbReference type="GO" id="GO:0008843">
    <property type="term" value="F:endochitinase activity"/>
    <property type="evidence" value="ECO:0007669"/>
    <property type="project" value="UniProtKB-EC"/>
</dbReference>
<evidence type="ECO:0000256" key="7">
    <source>
        <dbReference type="SAM" id="SignalP"/>
    </source>
</evidence>
<dbReference type="PROSITE" id="PS01095">
    <property type="entry name" value="GH18_1"/>
    <property type="match status" value="1"/>
</dbReference>
<comment type="catalytic activity">
    <reaction evidence="1">
        <text>Random endo-hydrolysis of N-acetyl-beta-D-glucosaminide (1-&gt;4)-beta-linkages in chitin and chitodextrins.</text>
        <dbReference type="EC" id="3.2.1.14"/>
    </reaction>
</comment>
<dbReference type="PROSITE" id="PS51910">
    <property type="entry name" value="GH18_2"/>
    <property type="match status" value="1"/>
</dbReference>
<dbReference type="Proteomes" id="UP000176204">
    <property type="component" value="Chromosome I"/>
</dbReference>
<proteinExistence type="inferred from homology"/>
<dbReference type="GO" id="GO:0005576">
    <property type="term" value="C:extracellular region"/>
    <property type="evidence" value="ECO:0007669"/>
    <property type="project" value="TreeGrafter"/>
</dbReference>
<sequence length="473" mass="52383">MSRILETLILSLCAGTAAQAVEAVCSQTQPVFYAGLEKQPLLRVRIADGQAGKLDKLTFDFEGTSDLKSIGNVTLYCSGGTPYFSLNAPDHYRAKPVDMKMVKKGGREISFAGNQNLPASGDAYYWLVVDMKKSAPGNAKVDAECTNVTVNGQQAKIENPSPAGAAKVFPFKYRVVPYFRSSNLVDWFPDLLQPDHFKLITDIIYFNVSVDQEGNIVGGEDPKFLQGLEKLKKLRGKRPVSIILGIAHSSPGLKATSASLDKRMKLAKTLGEYVKKHGFDGVDFDWEYPDNDEDWQNFAWLLCEVKPVLFEQGCSVTAAFTPYYKMASPSVLDQLDWGNTMSYDKGGEHSTMQAMLDDINTCRKAGMPDCKIVAGVPFYSNEVENRNWDEQKGYSYIVSSFPRMKASENTFVDPKSKKKHYFNGPDLIKQKGQEIIRQKIGGVMIWGYDTDVPLSNARSLSAALGNVMKAVAK</sequence>
<keyword evidence="7" id="KW-0732">Signal</keyword>
<dbReference type="Gene3D" id="3.40.5.30">
    <property type="entry name" value="(Trans)glycosidases - domain 2"/>
    <property type="match status" value="1"/>
</dbReference>
<keyword evidence="4 5" id="KW-0326">Glycosidase</keyword>
<protein>
    <recommendedName>
        <fullName evidence="2">chitinase</fullName>
        <ecNumber evidence="2">3.2.1.14</ecNumber>
    </recommendedName>
</protein>
<evidence type="ECO:0000259" key="8">
    <source>
        <dbReference type="PROSITE" id="PS51910"/>
    </source>
</evidence>
<dbReference type="Pfam" id="PF14873">
    <property type="entry name" value="BNR_assoc_N"/>
    <property type="match status" value="1"/>
</dbReference>
<evidence type="ECO:0000256" key="3">
    <source>
        <dbReference type="ARBA" id="ARBA00022801"/>
    </source>
</evidence>
<keyword evidence="3 5" id="KW-0378">Hydrolase</keyword>
<keyword evidence="10" id="KW-1185">Reference proteome</keyword>
<dbReference type="EMBL" id="LT629973">
    <property type="protein sequence ID" value="SEH98803.1"/>
    <property type="molecule type" value="Genomic_DNA"/>
</dbReference>
<comment type="similarity">
    <text evidence="6">Belongs to the glycosyl hydrolase 18 family.</text>
</comment>
<name>A0A1C7P9R8_9BACT</name>
<dbReference type="PANTHER" id="PTHR11177">
    <property type="entry name" value="CHITINASE"/>
    <property type="match status" value="1"/>
</dbReference>
<evidence type="ECO:0000256" key="6">
    <source>
        <dbReference type="RuleBase" id="RU004453"/>
    </source>
</evidence>
<dbReference type="SUPFAM" id="SSF51445">
    <property type="entry name" value="(Trans)glycosidases"/>
    <property type="match status" value="1"/>
</dbReference>
<dbReference type="InterPro" id="IPR011583">
    <property type="entry name" value="Chitinase_II/V-like_cat"/>
</dbReference>
<dbReference type="RefSeq" id="WP_067777661.1">
    <property type="nucleotide sequence ID" value="NZ_LIGX01000040.1"/>
</dbReference>
<dbReference type="EC" id="3.2.1.14" evidence="2"/>
<dbReference type="InterPro" id="IPR029456">
    <property type="entry name" value="Sialidase_N"/>
</dbReference>
<dbReference type="InterPro" id="IPR001223">
    <property type="entry name" value="Glyco_hydro18_cat"/>
</dbReference>
<gene>
    <name evidence="9" type="ORF">PYTT_2332</name>
</gene>
<evidence type="ECO:0000313" key="10">
    <source>
        <dbReference type="Proteomes" id="UP000176204"/>
    </source>
</evidence>
<dbReference type="InterPro" id="IPR001579">
    <property type="entry name" value="Glyco_hydro_18_chit_AS"/>
</dbReference>
<evidence type="ECO:0000256" key="1">
    <source>
        <dbReference type="ARBA" id="ARBA00000822"/>
    </source>
</evidence>
<dbReference type="OrthoDB" id="9775889at2"/>
<reference evidence="10" key="1">
    <citation type="submission" date="2016-09" db="EMBL/GenBank/DDBJ databases">
        <authorList>
            <person name="Koehorst J."/>
        </authorList>
    </citation>
    <scope>NUCLEOTIDE SEQUENCE [LARGE SCALE GENOMIC DNA]</scope>
</reference>
<dbReference type="STRING" id="1679444.PYTT_2332"/>
<dbReference type="GO" id="GO:0006032">
    <property type="term" value="P:chitin catabolic process"/>
    <property type="evidence" value="ECO:0007669"/>
    <property type="project" value="TreeGrafter"/>
</dbReference>
<feature type="chain" id="PRO_5014266418" description="chitinase" evidence="7">
    <location>
        <begin position="21"/>
        <end position="473"/>
    </location>
</feature>
<dbReference type="SMART" id="SM00636">
    <property type="entry name" value="Glyco_18"/>
    <property type="match status" value="1"/>
</dbReference>
<organism evidence="9 10">
    <name type="scientific">Akkermansia glycaniphila</name>
    <dbReference type="NCBI Taxonomy" id="1679444"/>
    <lineage>
        <taxon>Bacteria</taxon>
        <taxon>Pseudomonadati</taxon>
        <taxon>Verrucomicrobiota</taxon>
        <taxon>Verrucomicrobiia</taxon>
        <taxon>Verrucomicrobiales</taxon>
        <taxon>Akkermansiaceae</taxon>
        <taxon>Akkermansia</taxon>
    </lineage>
</organism>
<dbReference type="InterPro" id="IPR017853">
    <property type="entry name" value="GH"/>
</dbReference>